<evidence type="ECO:0000256" key="4">
    <source>
        <dbReference type="ARBA" id="ARBA00022475"/>
    </source>
</evidence>
<evidence type="ECO:0000259" key="20">
    <source>
        <dbReference type="PROSITE" id="PS50110"/>
    </source>
</evidence>
<feature type="domain" description="Histidine kinase" evidence="19">
    <location>
        <begin position="374"/>
        <end position="595"/>
    </location>
</feature>
<feature type="modified residue" description="Phosphohistidine" evidence="16">
    <location>
        <position position="820"/>
    </location>
</feature>
<dbReference type="PROSITE" id="PS50005">
    <property type="entry name" value="TPR"/>
    <property type="match status" value="4"/>
</dbReference>
<dbReference type="SMART" id="SM00387">
    <property type="entry name" value="HATPase_c"/>
    <property type="match status" value="1"/>
</dbReference>
<organism evidence="22 23">
    <name type="scientific">Taibaiella lutea</name>
    <dbReference type="NCBI Taxonomy" id="2608001"/>
    <lineage>
        <taxon>Bacteria</taxon>
        <taxon>Pseudomonadati</taxon>
        <taxon>Bacteroidota</taxon>
        <taxon>Chitinophagia</taxon>
        <taxon>Chitinophagales</taxon>
        <taxon>Chitinophagaceae</taxon>
        <taxon>Taibaiella</taxon>
    </lineage>
</organism>
<dbReference type="CDD" id="cd17546">
    <property type="entry name" value="REC_hyHK_CKI1_RcsC-like"/>
    <property type="match status" value="1"/>
</dbReference>
<keyword evidence="5 17" id="KW-0597">Phosphoprotein</keyword>
<dbReference type="SMART" id="SM00028">
    <property type="entry name" value="TPR"/>
    <property type="match status" value="6"/>
</dbReference>
<dbReference type="InterPro" id="IPR005467">
    <property type="entry name" value="His_kinase_dom"/>
</dbReference>
<comment type="subcellular location">
    <subcellularLocation>
        <location evidence="2">Cell membrane</location>
        <topology evidence="2">Multi-pass membrane protein</topology>
    </subcellularLocation>
</comment>
<sequence length="877" mass="99635">METKRYLELKEQYAEATSEKEKIDILTDMTLEIRNTDAERAMMLAEEIIERSEAIGYLLGIGNGLNHKGASYWLMGEYESGLDELTEAFIVAQEIKNKTLEAKVLNNFGRIYRNLGDLDSALRDFESALDINEKLGNELNLTINLTNISSLYYDLGDYDTALEYALKCQPIFEKYNDNSRLVGIYNTLGDIYFKKNFFDEALSYFKKNQELTEEHTQGRSLSDSGMGKVYYRLNDYENAKKYLEKALSQAEGLDNPEAEIVASFYIGRLYVYQGELDRALRYLEHAYELAKGSLRRHDLMSIHEYLSDLYDKMGNIPRAYEHLKAFEKLKEEIFQQATLNKLRNLQIKNQIEVAKKEKEVAEKTAALKQQFMANMSHEIRTPMNAIVGITRLLLDKDPKPEQQKYLNVIRQSADNLLVIINDILDLSKIEAGKIVIEQIDFSLNDLIFSVKEIMALKAEQKGLSLKVEVDKQIPDRLIGDPNRINQIFLNLIGNAIKFTDHGSVVLKCNIQSQDTEKIMLKFKVSDTGIGISEEYVGKIFESFTQAGTDTARKFGGTGLGLTISKQLVDLMEGEISVESKEGEGTTFMVLIPLTIAKEQNVTPKTDHINEEVMEQLKHISLLLVEDNEFNRLVAEDTLMELLPEIKIDIAENGQIAVNKVRNNDYDLVLMDIQMPIMNGVDATRTIRTSLPKEKRNIGIIAMTANVLQEDVQQYLNAGMNAFVSKPFQTEDLLLKMAMVLEGNPSDVKHKEEDVSKGIGNLQTLPERVTDMAFLNQFTGGNPEKKRKYVGMFLDNAPKLLEKIKSGMATFDYETVKVAAHSMKPQLSYMGVKEETSNIFLIEQTAGQSAHRENLPQLITQLERLCNKAFEELHEVID</sequence>
<evidence type="ECO:0000313" key="22">
    <source>
        <dbReference type="EMBL" id="KAA5536966.1"/>
    </source>
</evidence>
<dbReference type="InterPro" id="IPR036890">
    <property type="entry name" value="HATPase_C_sf"/>
</dbReference>
<dbReference type="PANTHER" id="PTHR45339:SF1">
    <property type="entry name" value="HYBRID SIGNAL TRANSDUCTION HISTIDINE KINASE J"/>
    <property type="match status" value="1"/>
</dbReference>
<dbReference type="SUPFAM" id="SSF48452">
    <property type="entry name" value="TPR-like"/>
    <property type="match status" value="2"/>
</dbReference>
<feature type="domain" description="HPt" evidence="21">
    <location>
        <begin position="781"/>
        <end position="877"/>
    </location>
</feature>
<dbReference type="CDD" id="cd00082">
    <property type="entry name" value="HisKA"/>
    <property type="match status" value="1"/>
</dbReference>
<evidence type="ECO:0000256" key="5">
    <source>
        <dbReference type="ARBA" id="ARBA00022553"/>
    </source>
</evidence>
<evidence type="ECO:0000256" key="17">
    <source>
        <dbReference type="PROSITE-ProRule" id="PRU00169"/>
    </source>
</evidence>
<dbReference type="InterPro" id="IPR011990">
    <property type="entry name" value="TPR-like_helical_dom_sf"/>
</dbReference>
<dbReference type="SUPFAM" id="SSF55874">
    <property type="entry name" value="ATPase domain of HSP90 chaperone/DNA topoisomerase II/histidine kinase"/>
    <property type="match status" value="1"/>
</dbReference>
<evidence type="ECO:0000256" key="1">
    <source>
        <dbReference type="ARBA" id="ARBA00000085"/>
    </source>
</evidence>
<dbReference type="InterPro" id="IPR003661">
    <property type="entry name" value="HisK_dim/P_dom"/>
</dbReference>
<dbReference type="AlphaFoldDB" id="A0A5M6CPN3"/>
<evidence type="ECO:0000256" key="11">
    <source>
        <dbReference type="ARBA" id="ARBA00022989"/>
    </source>
</evidence>
<dbReference type="GO" id="GO:0005524">
    <property type="term" value="F:ATP binding"/>
    <property type="evidence" value="ECO:0007669"/>
    <property type="project" value="UniProtKB-KW"/>
</dbReference>
<evidence type="ECO:0000256" key="9">
    <source>
        <dbReference type="ARBA" id="ARBA00022777"/>
    </source>
</evidence>
<evidence type="ECO:0000256" key="2">
    <source>
        <dbReference type="ARBA" id="ARBA00004651"/>
    </source>
</evidence>
<dbReference type="InterPro" id="IPR011006">
    <property type="entry name" value="CheY-like_superfamily"/>
</dbReference>
<dbReference type="SMART" id="SM00448">
    <property type="entry name" value="REC"/>
    <property type="match status" value="1"/>
</dbReference>
<comment type="catalytic activity">
    <reaction evidence="1">
        <text>ATP + protein L-histidine = ADP + protein N-phospho-L-histidine.</text>
        <dbReference type="EC" id="2.7.13.3"/>
    </reaction>
</comment>
<dbReference type="InterPro" id="IPR003594">
    <property type="entry name" value="HATPase_dom"/>
</dbReference>
<dbReference type="PRINTS" id="PR00344">
    <property type="entry name" value="BCTRLSENSOR"/>
</dbReference>
<dbReference type="EMBL" id="VWSH01000001">
    <property type="protein sequence ID" value="KAA5536966.1"/>
    <property type="molecule type" value="Genomic_DNA"/>
</dbReference>
<dbReference type="RefSeq" id="WP_150031543.1">
    <property type="nucleotide sequence ID" value="NZ_VWSH01000001.1"/>
</dbReference>
<comment type="caution">
    <text evidence="22">The sequence shown here is derived from an EMBL/GenBank/DDBJ whole genome shotgun (WGS) entry which is preliminary data.</text>
</comment>
<name>A0A5M6CPN3_9BACT</name>
<keyword evidence="18" id="KW-0802">TPR repeat</keyword>
<dbReference type="Proteomes" id="UP000323632">
    <property type="component" value="Unassembled WGS sequence"/>
</dbReference>
<feature type="repeat" description="TPR" evidence="18">
    <location>
        <begin position="102"/>
        <end position="135"/>
    </location>
</feature>
<dbReference type="PROSITE" id="PS50894">
    <property type="entry name" value="HPT"/>
    <property type="match status" value="1"/>
</dbReference>
<dbReference type="InterPro" id="IPR008207">
    <property type="entry name" value="Sig_transdc_His_kin_Hpt_dom"/>
</dbReference>
<dbReference type="Pfam" id="PF13424">
    <property type="entry name" value="TPR_12"/>
    <property type="match status" value="2"/>
</dbReference>
<feature type="repeat" description="TPR" evidence="18">
    <location>
        <begin position="182"/>
        <end position="215"/>
    </location>
</feature>
<keyword evidence="8" id="KW-0547">Nucleotide-binding</keyword>
<proteinExistence type="predicted"/>
<dbReference type="CDD" id="cd16922">
    <property type="entry name" value="HATPase_EvgS-ArcB-TorS-like"/>
    <property type="match status" value="1"/>
</dbReference>
<evidence type="ECO:0000256" key="14">
    <source>
        <dbReference type="ARBA" id="ARBA00064003"/>
    </source>
</evidence>
<evidence type="ECO:0000256" key="8">
    <source>
        <dbReference type="ARBA" id="ARBA00022741"/>
    </source>
</evidence>
<dbReference type="EC" id="2.7.13.3" evidence="3"/>
<evidence type="ECO:0000256" key="12">
    <source>
        <dbReference type="ARBA" id="ARBA00023012"/>
    </source>
</evidence>
<evidence type="ECO:0000313" key="23">
    <source>
        <dbReference type="Proteomes" id="UP000323632"/>
    </source>
</evidence>
<dbReference type="Pfam" id="PF02518">
    <property type="entry name" value="HATPase_c"/>
    <property type="match status" value="1"/>
</dbReference>
<dbReference type="InterPro" id="IPR001789">
    <property type="entry name" value="Sig_transdc_resp-reg_receiver"/>
</dbReference>
<dbReference type="Gene3D" id="3.30.565.10">
    <property type="entry name" value="Histidine kinase-like ATPase, C-terminal domain"/>
    <property type="match status" value="1"/>
</dbReference>
<dbReference type="SMART" id="SM00388">
    <property type="entry name" value="HisKA"/>
    <property type="match status" value="1"/>
</dbReference>
<keyword evidence="23" id="KW-1185">Reference proteome</keyword>
<evidence type="ECO:0000259" key="21">
    <source>
        <dbReference type="PROSITE" id="PS50894"/>
    </source>
</evidence>
<dbReference type="InterPro" id="IPR036097">
    <property type="entry name" value="HisK_dim/P_sf"/>
</dbReference>
<keyword evidence="7" id="KW-0812">Transmembrane</keyword>
<evidence type="ECO:0000256" key="15">
    <source>
        <dbReference type="ARBA" id="ARBA00068150"/>
    </source>
</evidence>
<dbReference type="GO" id="GO:0005886">
    <property type="term" value="C:plasma membrane"/>
    <property type="evidence" value="ECO:0007669"/>
    <property type="project" value="UniProtKB-SubCell"/>
</dbReference>
<dbReference type="PANTHER" id="PTHR45339">
    <property type="entry name" value="HYBRID SIGNAL TRANSDUCTION HISTIDINE KINASE J"/>
    <property type="match status" value="1"/>
</dbReference>
<dbReference type="SUPFAM" id="SSF47226">
    <property type="entry name" value="Histidine-containing phosphotransfer domain, HPT domain"/>
    <property type="match status" value="1"/>
</dbReference>
<dbReference type="PROSITE" id="PS50110">
    <property type="entry name" value="RESPONSE_REGULATORY"/>
    <property type="match status" value="1"/>
</dbReference>
<feature type="domain" description="Response regulatory" evidence="20">
    <location>
        <begin position="620"/>
        <end position="740"/>
    </location>
</feature>
<keyword evidence="10" id="KW-0067">ATP-binding</keyword>
<keyword evidence="6" id="KW-0808">Transferase</keyword>
<evidence type="ECO:0000256" key="6">
    <source>
        <dbReference type="ARBA" id="ARBA00022679"/>
    </source>
</evidence>
<evidence type="ECO:0000259" key="19">
    <source>
        <dbReference type="PROSITE" id="PS50109"/>
    </source>
</evidence>
<dbReference type="SUPFAM" id="SSF52172">
    <property type="entry name" value="CheY-like"/>
    <property type="match status" value="1"/>
</dbReference>
<dbReference type="FunFam" id="1.10.287.130:FF:000002">
    <property type="entry name" value="Two-component osmosensing histidine kinase"/>
    <property type="match status" value="1"/>
</dbReference>
<evidence type="ECO:0000256" key="13">
    <source>
        <dbReference type="ARBA" id="ARBA00023136"/>
    </source>
</evidence>
<dbReference type="InterPro" id="IPR036641">
    <property type="entry name" value="HPT_dom_sf"/>
</dbReference>
<dbReference type="Pfam" id="PF00512">
    <property type="entry name" value="HisKA"/>
    <property type="match status" value="1"/>
</dbReference>
<keyword evidence="12" id="KW-0902">Two-component regulatory system</keyword>
<dbReference type="GO" id="GO:0000155">
    <property type="term" value="F:phosphorelay sensor kinase activity"/>
    <property type="evidence" value="ECO:0007669"/>
    <property type="project" value="InterPro"/>
</dbReference>
<dbReference type="FunFam" id="3.30.565.10:FF:000010">
    <property type="entry name" value="Sensor histidine kinase RcsC"/>
    <property type="match status" value="1"/>
</dbReference>
<feature type="repeat" description="TPR" evidence="18">
    <location>
        <begin position="260"/>
        <end position="293"/>
    </location>
</feature>
<dbReference type="PROSITE" id="PS50109">
    <property type="entry name" value="HIS_KIN"/>
    <property type="match status" value="1"/>
</dbReference>
<dbReference type="Gene3D" id="1.20.120.160">
    <property type="entry name" value="HPT domain"/>
    <property type="match status" value="1"/>
</dbReference>
<keyword evidence="4" id="KW-1003">Cell membrane</keyword>
<dbReference type="Gene3D" id="3.40.50.2300">
    <property type="match status" value="1"/>
</dbReference>
<dbReference type="InterPro" id="IPR019734">
    <property type="entry name" value="TPR_rpt"/>
</dbReference>
<dbReference type="Gene3D" id="1.25.40.10">
    <property type="entry name" value="Tetratricopeptide repeat domain"/>
    <property type="match status" value="2"/>
</dbReference>
<dbReference type="SUPFAM" id="SSF47384">
    <property type="entry name" value="Homodimeric domain of signal transducing histidine kinase"/>
    <property type="match status" value="1"/>
</dbReference>
<gene>
    <name evidence="22" type="ORF">F0919_04650</name>
</gene>
<feature type="modified residue" description="4-aspartylphosphate" evidence="17">
    <location>
        <position position="671"/>
    </location>
</feature>
<dbReference type="PROSITE" id="PS50293">
    <property type="entry name" value="TPR_REGION"/>
    <property type="match status" value="1"/>
</dbReference>
<dbReference type="InterPro" id="IPR004358">
    <property type="entry name" value="Sig_transdc_His_kin-like_C"/>
</dbReference>
<evidence type="ECO:0000256" key="10">
    <source>
        <dbReference type="ARBA" id="ARBA00022840"/>
    </source>
</evidence>
<keyword evidence="11" id="KW-1133">Transmembrane helix</keyword>
<dbReference type="Pfam" id="PF13181">
    <property type="entry name" value="TPR_8"/>
    <property type="match status" value="2"/>
</dbReference>
<dbReference type="Gene3D" id="1.10.287.130">
    <property type="match status" value="1"/>
</dbReference>
<keyword evidence="9" id="KW-0418">Kinase</keyword>
<evidence type="ECO:0000256" key="16">
    <source>
        <dbReference type="PROSITE-ProRule" id="PRU00110"/>
    </source>
</evidence>
<keyword evidence="13" id="KW-0472">Membrane</keyword>
<evidence type="ECO:0000256" key="7">
    <source>
        <dbReference type="ARBA" id="ARBA00022692"/>
    </source>
</evidence>
<feature type="repeat" description="TPR" evidence="18">
    <location>
        <begin position="220"/>
        <end position="253"/>
    </location>
</feature>
<comment type="subunit">
    <text evidence="14">At low DSF concentrations, interacts with RpfF.</text>
</comment>
<dbReference type="Pfam" id="PF00072">
    <property type="entry name" value="Response_reg"/>
    <property type="match status" value="1"/>
</dbReference>
<evidence type="ECO:0000256" key="18">
    <source>
        <dbReference type="PROSITE-ProRule" id="PRU00339"/>
    </source>
</evidence>
<accession>A0A5M6CPN3</accession>
<reference evidence="22 23" key="1">
    <citation type="submission" date="2019-09" db="EMBL/GenBank/DDBJ databases">
        <title>Genome sequence and assembly of Taibaiella sp.</title>
        <authorList>
            <person name="Chhetri G."/>
        </authorList>
    </citation>
    <scope>NUCLEOTIDE SEQUENCE [LARGE SCALE GENOMIC DNA]</scope>
    <source>
        <strain evidence="22 23">KVB11</strain>
    </source>
</reference>
<evidence type="ECO:0000256" key="3">
    <source>
        <dbReference type="ARBA" id="ARBA00012438"/>
    </source>
</evidence>
<protein>
    <recommendedName>
        <fullName evidence="15">Sensory/regulatory protein RpfC</fullName>
        <ecNumber evidence="3">2.7.13.3</ecNumber>
    </recommendedName>
</protein>